<dbReference type="GO" id="GO:0006665">
    <property type="term" value="P:sphingolipid metabolic process"/>
    <property type="evidence" value="ECO:0007669"/>
    <property type="project" value="UniProtKB-ARBA"/>
</dbReference>
<dbReference type="InterPro" id="IPR017438">
    <property type="entry name" value="ATP-NAD_kinase_N"/>
</dbReference>
<feature type="domain" description="DAGKc" evidence="12">
    <location>
        <begin position="8"/>
        <end position="139"/>
    </location>
</feature>
<evidence type="ECO:0000256" key="1">
    <source>
        <dbReference type="ARBA" id="ARBA00001946"/>
    </source>
</evidence>
<keyword evidence="6" id="KW-0418">Kinase</keyword>
<accession>A0AAW1QLJ6</accession>
<evidence type="ECO:0000256" key="2">
    <source>
        <dbReference type="ARBA" id="ARBA00022516"/>
    </source>
</evidence>
<keyword evidence="9" id="KW-0443">Lipid metabolism</keyword>
<evidence type="ECO:0000256" key="9">
    <source>
        <dbReference type="ARBA" id="ARBA00023098"/>
    </source>
</evidence>
<name>A0AAW1QLJ6_9CHLO</name>
<dbReference type="SUPFAM" id="SSF111331">
    <property type="entry name" value="NAD kinase/diacylglycerol kinase-like"/>
    <property type="match status" value="1"/>
</dbReference>
<dbReference type="PANTHER" id="PTHR12358:SF106">
    <property type="entry name" value="LIPID KINASE YEGS"/>
    <property type="match status" value="1"/>
</dbReference>
<keyword evidence="2" id="KW-0444">Lipid biosynthesis</keyword>
<protein>
    <recommendedName>
        <fullName evidence="12">DAGKc domain-containing protein</fullName>
    </recommendedName>
</protein>
<proteinExistence type="predicted"/>
<evidence type="ECO:0000313" key="13">
    <source>
        <dbReference type="EMBL" id="KAK9822314.1"/>
    </source>
</evidence>
<dbReference type="EMBL" id="JALJOS010000033">
    <property type="protein sequence ID" value="KAK9822314.1"/>
    <property type="molecule type" value="Genomic_DNA"/>
</dbReference>
<dbReference type="PANTHER" id="PTHR12358">
    <property type="entry name" value="SPHINGOSINE KINASE"/>
    <property type="match status" value="1"/>
</dbReference>
<dbReference type="InterPro" id="IPR050187">
    <property type="entry name" value="Lipid_Phosphate_FormReg"/>
</dbReference>
<keyword evidence="5" id="KW-0547">Nucleotide-binding</keyword>
<dbReference type="GO" id="GO:0008654">
    <property type="term" value="P:phospholipid biosynthetic process"/>
    <property type="evidence" value="ECO:0007669"/>
    <property type="project" value="UniProtKB-KW"/>
</dbReference>
<dbReference type="InterPro" id="IPR005218">
    <property type="entry name" value="Diacylglycerol/lipid_kinase"/>
</dbReference>
<dbReference type="Pfam" id="PF00781">
    <property type="entry name" value="DAGK_cat"/>
    <property type="match status" value="1"/>
</dbReference>
<dbReference type="AlphaFoldDB" id="A0AAW1QLJ6"/>
<evidence type="ECO:0000313" key="14">
    <source>
        <dbReference type="Proteomes" id="UP001438707"/>
    </source>
</evidence>
<evidence type="ECO:0000256" key="4">
    <source>
        <dbReference type="ARBA" id="ARBA00022723"/>
    </source>
</evidence>
<evidence type="ECO:0000259" key="12">
    <source>
        <dbReference type="PROSITE" id="PS50146"/>
    </source>
</evidence>
<evidence type="ECO:0000256" key="7">
    <source>
        <dbReference type="ARBA" id="ARBA00022840"/>
    </source>
</evidence>
<evidence type="ECO:0000256" key="8">
    <source>
        <dbReference type="ARBA" id="ARBA00022842"/>
    </source>
</evidence>
<dbReference type="SMART" id="SM00046">
    <property type="entry name" value="DAGKc"/>
    <property type="match status" value="1"/>
</dbReference>
<keyword evidence="7" id="KW-0067">ATP-binding</keyword>
<keyword evidence="8" id="KW-0460">Magnesium</keyword>
<keyword evidence="4" id="KW-0479">Metal-binding</keyword>
<dbReference type="InterPro" id="IPR045540">
    <property type="entry name" value="YegS/DAGK_C"/>
</dbReference>
<evidence type="ECO:0000256" key="3">
    <source>
        <dbReference type="ARBA" id="ARBA00022679"/>
    </source>
</evidence>
<dbReference type="Pfam" id="PF19279">
    <property type="entry name" value="YegS_C"/>
    <property type="match status" value="1"/>
</dbReference>
<organism evidence="13 14">
    <name type="scientific">Apatococcus lobatus</name>
    <dbReference type="NCBI Taxonomy" id="904363"/>
    <lineage>
        <taxon>Eukaryota</taxon>
        <taxon>Viridiplantae</taxon>
        <taxon>Chlorophyta</taxon>
        <taxon>core chlorophytes</taxon>
        <taxon>Trebouxiophyceae</taxon>
        <taxon>Chlorellales</taxon>
        <taxon>Chlorellaceae</taxon>
        <taxon>Apatococcus</taxon>
    </lineage>
</organism>
<keyword evidence="10" id="KW-0594">Phospholipid biosynthesis</keyword>
<reference evidence="13 14" key="1">
    <citation type="journal article" date="2024" name="Nat. Commun.">
        <title>Phylogenomics reveals the evolutionary origins of lichenization in chlorophyte algae.</title>
        <authorList>
            <person name="Puginier C."/>
            <person name="Libourel C."/>
            <person name="Otte J."/>
            <person name="Skaloud P."/>
            <person name="Haon M."/>
            <person name="Grisel S."/>
            <person name="Petersen M."/>
            <person name="Berrin J.G."/>
            <person name="Delaux P.M."/>
            <person name="Dal Grande F."/>
            <person name="Keller J."/>
        </authorList>
    </citation>
    <scope>NUCLEOTIDE SEQUENCE [LARGE SCALE GENOMIC DNA]</scope>
    <source>
        <strain evidence="13 14">SAG 2145</strain>
    </source>
</reference>
<dbReference type="PROSITE" id="PS50146">
    <property type="entry name" value="DAGK"/>
    <property type="match status" value="1"/>
</dbReference>
<dbReference type="GO" id="GO:0016301">
    <property type="term" value="F:kinase activity"/>
    <property type="evidence" value="ECO:0007669"/>
    <property type="project" value="UniProtKB-KW"/>
</dbReference>
<dbReference type="GO" id="GO:0005524">
    <property type="term" value="F:ATP binding"/>
    <property type="evidence" value="ECO:0007669"/>
    <property type="project" value="UniProtKB-KW"/>
</dbReference>
<dbReference type="GO" id="GO:0046872">
    <property type="term" value="F:metal ion binding"/>
    <property type="evidence" value="ECO:0007669"/>
    <property type="project" value="UniProtKB-KW"/>
</dbReference>
<keyword evidence="3" id="KW-0808">Transferase</keyword>
<dbReference type="InterPro" id="IPR016064">
    <property type="entry name" value="NAD/diacylglycerol_kinase_sf"/>
</dbReference>
<dbReference type="InterPro" id="IPR001206">
    <property type="entry name" value="Diacylglycerol_kinase_cat_dom"/>
</dbReference>
<evidence type="ECO:0000256" key="6">
    <source>
        <dbReference type="ARBA" id="ARBA00022777"/>
    </source>
</evidence>
<evidence type="ECO:0000256" key="10">
    <source>
        <dbReference type="ARBA" id="ARBA00023209"/>
    </source>
</evidence>
<keyword evidence="14" id="KW-1185">Reference proteome</keyword>
<evidence type="ECO:0000256" key="11">
    <source>
        <dbReference type="ARBA" id="ARBA00023264"/>
    </source>
</evidence>
<dbReference type="Gene3D" id="3.40.50.10330">
    <property type="entry name" value="Probable inorganic polyphosphate/atp-NAD kinase, domain 1"/>
    <property type="match status" value="1"/>
</dbReference>
<gene>
    <name evidence="13" type="ORF">WJX74_006531</name>
</gene>
<dbReference type="Proteomes" id="UP001438707">
    <property type="component" value="Unassembled WGS sequence"/>
</dbReference>
<comment type="cofactor">
    <cofactor evidence="1">
        <name>Mg(2+)</name>
        <dbReference type="ChEBI" id="CHEBI:18420"/>
    </cofactor>
</comment>
<comment type="caution">
    <text evidence="13">The sequence shown here is derived from an EMBL/GenBank/DDBJ whole genome shotgun (WGS) entry which is preliminary data.</text>
</comment>
<keyword evidence="11" id="KW-1208">Phospholipid metabolism</keyword>
<dbReference type="NCBIfam" id="TIGR00147">
    <property type="entry name" value="YegS/Rv2252/BmrU family lipid kinase"/>
    <property type="match status" value="1"/>
</dbReference>
<dbReference type="GO" id="GO:0005886">
    <property type="term" value="C:plasma membrane"/>
    <property type="evidence" value="ECO:0007669"/>
    <property type="project" value="TreeGrafter"/>
</dbReference>
<sequence>MRSPRSKERARTLFLVLNGKKIGDEALREAIKRVRQEGHRIEIRVTYEAEDSDRYVLEALRQKGVDTIIAAGGDGMVNQIAAALLAHDAPVTTELGIIPMGTANDFATGLGIPTDPWEALQLALCTPAQPIDVGIVNEQVFLNVATGGFGTEMTTKTDEGMKNSLGGLAYAITGITNIGSISSITAVMKARVVSTAQKEERAYSILDKKQGAEDLEEGQKLLEDGSEVEVDGDLLVLAVGNARQAGGGRQLCPQALVDDGHLDVSYVMNIPMEEIPDVLARMGQTLDSGEMLDCFGSMRVKSLTVDCPDGLQVNRDGEPMRAKKLDFSLQPHRLKVHMANKELLVQPSQTLRHGKEVMDRKIKSAATVDRRQQQQTSISRLRTISTVLQQRSWIGFHCVGARSNCRIGS</sequence>
<evidence type="ECO:0000256" key="5">
    <source>
        <dbReference type="ARBA" id="ARBA00022741"/>
    </source>
</evidence>
<dbReference type="Gene3D" id="2.60.200.40">
    <property type="match status" value="1"/>
</dbReference>